<sequence>MGVRGTLRVYLGAAPGVGKTYAMLDEGNRRLGRGADVVIGLVETHGRPRTAERIGKLEIVPRRGTEHRGATLTELDVDAVIARRPEVALVDELAHTNVPGFRNAKRWQDVAEILDAGIDVISTLNVQHLESLNDVVEQITGVPQRETVPDAVVRRADQIELIDMTPQALRRRMAHGNVYAPDRIDAALAHYFREGNLAALRELALLWLADRVDEGLARYRDQHGITRRWEARERVVVGLTGGPEGETLIRRAARIAARARGADLLAVHVARSDGLAEGASPRELARQRRLTEDLGGTFHQVVGDDVATALLEFVRGVNGTQLVLGSSRRRGWQFALGPGVGATVARESGDVDVHLVTHERVGRGRGLVHVAGSPLSRRRRACGWALALLGPVLLTLGLHAVPQPGLGADVPLFLGLTVGVALVGGLWPAVAAAVVGFLLLNWFFTPPVRTLTIAEPRNALALAVFVAVAVAVSSVVDLAARRSRQAARSAAESATLGLLATSVLRGEQALPALLERVRETFGVRAVALLERADDGWRPVGSTGEDPPATPGAAEVTARAGERSVLALCGRVLPAADRRVLSAFASQAEAVLEWRRLAEEAAAARRLAEGDTIRTALLAAVSHDLRTPLASIKAGVSGLRATDVSWDPEDEAELLASIEESADRLDGLIGNLLDMTRLRTGVVTPLVRAVAVEEVLPVALAGVPDGSVRIEVPEDLPPVLADPGLLERAVANVVENAVRHAPGTPVLVTASALPGGPGCGGGRVELRVADRGPGVPDNVKNVMFAPFQRLGDAPRGTGVGLGLAVARGFTEAIGGGLHPEDTPGGGLTMVFTLRPATGDGKESA</sequence>
<reference evidence="16 17" key="1">
    <citation type="submission" date="2020-08" db="EMBL/GenBank/DDBJ databases">
        <title>Genomic Encyclopedia of Type Strains, Phase IV (KMG-IV): sequencing the most valuable type-strain genomes for metagenomic binning, comparative biology and taxonomic classification.</title>
        <authorList>
            <person name="Goeker M."/>
        </authorList>
    </citation>
    <scope>NUCLEOTIDE SEQUENCE [LARGE SCALE GENOMIC DNA]</scope>
    <source>
        <strain evidence="16 17">DSM 44197</strain>
    </source>
</reference>
<evidence type="ECO:0000256" key="5">
    <source>
        <dbReference type="ARBA" id="ARBA00022553"/>
    </source>
</evidence>
<keyword evidence="17" id="KW-1185">Reference proteome</keyword>
<keyword evidence="8" id="KW-0547">Nucleotide-binding</keyword>
<dbReference type="InterPro" id="IPR003852">
    <property type="entry name" value="Sig_transdc_His_kinase_KdpD_N"/>
</dbReference>
<dbReference type="InterPro" id="IPR005467">
    <property type="entry name" value="His_kinase_dom"/>
</dbReference>
<dbReference type="CDD" id="cd00082">
    <property type="entry name" value="HisKA"/>
    <property type="match status" value="1"/>
</dbReference>
<feature type="transmembrane region" description="Helical" evidence="14">
    <location>
        <begin position="413"/>
        <end position="439"/>
    </location>
</feature>
<dbReference type="PANTHER" id="PTHR45569">
    <property type="entry name" value="SENSOR PROTEIN KDPD"/>
    <property type="match status" value="1"/>
</dbReference>
<dbReference type="PRINTS" id="PR00344">
    <property type="entry name" value="BCTRLSENSOR"/>
</dbReference>
<dbReference type="AlphaFoldDB" id="A0A7W3LPM7"/>
<keyword evidence="6 16" id="KW-0808">Transferase</keyword>
<evidence type="ECO:0000256" key="9">
    <source>
        <dbReference type="ARBA" id="ARBA00022777"/>
    </source>
</evidence>
<evidence type="ECO:0000256" key="14">
    <source>
        <dbReference type="SAM" id="Phobius"/>
    </source>
</evidence>
<evidence type="ECO:0000256" key="8">
    <source>
        <dbReference type="ARBA" id="ARBA00022741"/>
    </source>
</evidence>
<dbReference type="GO" id="GO:0005524">
    <property type="term" value="F:ATP binding"/>
    <property type="evidence" value="ECO:0007669"/>
    <property type="project" value="UniProtKB-KW"/>
</dbReference>
<dbReference type="Gene3D" id="1.10.287.130">
    <property type="match status" value="1"/>
</dbReference>
<dbReference type="SMART" id="SM00387">
    <property type="entry name" value="HATPase_c"/>
    <property type="match status" value="1"/>
</dbReference>
<dbReference type="InterPro" id="IPR038318">
    <property type="entry name" value="KdpD_sf"/>
</dbReference>
<gene>
    <name evidence="16" type="ORF">HNR61_003616</name>
</gene>
<dbReference type="EMBL" id="JACJIA010000004">
    <property type="protein sequence ID" value="MBA8951976.1"/>
    <property type="molecule type" value="Genomic_DNA"/>
</dbReference>
<dbReference type="GO" id="GO:0005886">
    <property type="term" value="C:plasma membrane"/>
    <property type="evidence" value="ECO:0007669"/>
    <property type="project" value="UniProtKB-SubCell"/>
</dbReference>
<dbReference type="EC" id="2.7.13.3" evidence="4"/>
<feature type="transmembrane region" description="Helical" evidence="14">
    <location>
        <begin position="383"/>
        <end position="401"/>
    </location>
</feature>
<comment type="caution">
    <text evidence="16">The sequence shown here is derived from an EMBL/GenBank/DDBJ whole genome shotgun (WGS) entry which is preliminary data.</text>
</comment>
<evidence type="ECO:0000256" key="4">
    <source>
        <dbReference type="ARBA" id="ARBA00012438"/>
    </source>
</evidence>
<comment type="catalytic activity">
    <reaction evidence="1">
        <text>ATP + protein L-histidine = ADP + protein N-phospho-L-histidine.</text>
        <dbReference type="EC" id="2.7.13.3"/>
    </reaction>
</comment>
<proteinExistence type="predicted"/>
<dbReference type="InterPro" id="IPR004358">
    <property type="entry name" value="Sig_transdc_His_kin-like_C"/>
</dbReference>
<keyword evidence="11 14" id="KW-1133">Transmembrane helix</keyword>
<dbReference type="InterPro" id="IPR036890">
    <property type="entry name" value="HATPase_C_sf"/>
</dbReference>
<dbReference type="GO" id="GO:0000155">
    <property type="term" value="F:phosphorelay sensor kinase activity"/>
    <property type="evidence" value="ECO:0007669"/>
    <property type="project" value="InterPro"/>
</dbReference>
<dbReference type="SUPFAM" id="SSF52402">
    <property type="entry name" value="Adenine nucleotide alpha hydrolases-like"/>
    <property type="match status" value="1"/>
</dbReference>
<feature type="transmembrane region" description="Helical" evidence="14">
    <location>
        <begin position="459"/>
        <end position="480"/>
    </location>
</feature>
<dbReference type="InterPro" id="IPR027417">
    <property type="entry name" value="P-loop_NTPase"/>
</dbReference>
<evidence type="ECO:0000256" key="10">
    <source>
        <dbReference type="ARBA" id="ARBA00022840"/>
    </source>
</evidence>
<dbReference type="InterPro" id="IPR003594">
    <property type="entry name" value="HATPase_dom"/>
</dbReference>
<evidence type="ECO:0000256" key="12">
    <source>
        <dbReference type="ARBA" id="ARBA00023012"/>
    </source>
</evidence>
<evidence type="ECO:0000256" key="6">
    <source>
        <dbReference type="ARBA" id="ARBA00022679"/>
    </source>
</evidence>
<dbReference type="Gene3D" id="3.40.50.300">
    <property type="entry name" value="P-loop containing nucleotide triphosphate hydrolases"/>
    <property type="match status" value="1"/>
</dbReference>
<dbReference type="Gene3D" id="3.30.565.10">
    <property type="entry name" value="Histidine kinase-like ATPase, C-terminal domain"/>
    <property type="match status" value="1"/>
</dbReference>
<evidence type="ECO:0000256" key="1">
    <source>
        <dbReference type="ARBA" id="ARBA00000085"/>
    </source>
</evidence>
<dbReference type="Pfam" id="PF02702">
    <property type="entry name" value="KdpD"/>
    <property type="match status" value="1"/>
</dbReference>
<evidence type="ECO:0000256" key="2">
    <source>
        <dbReference type="ARBA" id="ARBA00004141"/>
    </source>
</evidence>
<keyword evidence="7 14" id="KW-0812">Transmembrane</keyword>
<dbReference type="InterPro" id="IPR025201">
    <property type="entry name" value="KdpD_TM"/>
</dbReference>
<dbReference type="InterPro" id="IPR003661">
    <property type="entry name" value="HisK_dim/P_dom"/>
</dbReference>
<comment type="subcellular location">
    <subcellularLocation>
        <location evidence="3">Cell membrane</location>
    </subcellularLocation>
    <subcellularLocation>
        <location evidence="2">Membrane</location>
        <topology evidence="2">Multi-pass membrane protein</topology>
    </subcellularLocation>
</comment>
<dbReference type="CDD" id="cd00075">
    <property type="entry name" value="HATPase"/>
    <property type="match status" value="1"/>
</dbReference>
<keyword evidence="10" id="KW-0067">ATP-binding</keyword>
<evidence type="ECO:0000256" key="7">
    <source>
        <dbReference type="ARBA" id="ARBA00022692"/>
    </source>
</evidence>
<accession>A0A7W3LPM7</accession>
<evidence type="ECO:0000259" key="15">
    <source>
        <dbReference type="PROSITE" id="PS50109"/>
    </source>
</evidence>
<evidence type="ECO:0000313" key="16">
    <source>
        <dbReference type="EMBL" id="MBA8951976.1"/>
    </source>
</evidence>
<dbReference type="InterPro" id="IPR052023">
    <property type="entry name" value="Histidine_kinase_KdpD"/>
</dbReference>
<dbReference type="Gene3D" id="1.20.120.620">
    <property type="entry name" value="Backbone structure of the membrane domain of e. Coli histidine kinase receptor kdpd"/>
    <property type="match status" value="1"/>
</dbReference>
<keyword evidence="5" id="KW-0597">Phosphoprotein</keyword>
<protein>
    <recommendedName>
        <fullName evidence="4">histidine kinase</fullName>
        <ecNumber evidence="4">2.7.13.3</ecNumber>
    </recommendedName>
</protein>
<organism evidence="16 17">
    <name type="scientific">Actinomadura namibiensis</name>
    <dbReference type="NCBI Taxonomy" id="182080"/>
    <lineage>
        <taxon>Bacteria</taxon>
        <taxon>Bacillati</taxon>
        <taxon>Actinomycetota</taxon>
        <taxon>Actinomycetes</taxon>
        <taxon>Streptosporangiales</taxon>
        <taxon>Thermomonosporaceae</taxon>
        <taxon>Actinomadura</taxon>
    </lineage>
</organism>
<dbReference type="Pfam" id="PF00512">
    <property type="entry name" value="HisKA"/>
    <property type="match status" value="1"/>
</dbReference>
<dbReference type="Pfam" id="PF13493">
    <property type="entry name" value="DUF4118"/>
    <property type="match status" value="1"/>
</dbReference>
<dbReference type="SMART" id="SM00388">
    <property type="entry name" value="HisKA"/>
    <property type="match status" value="1"/>
</dbReference>
<evidence type="ECO:0000256" key="11">
    <source>
        <dbReference type="ARBA" id="ARBA00022989"/>
    </source>
</evidence>
<dbReference type="Pfam" id="PF02518">
    <property type="entry name" value="HATPase_c"/>
    <property type="match status" value="1"/>
</dbReference>
<dbReference type="PROSITE" id="PS50109">
    <property type="entry name" value="HIS_KIN"/>
    <property type="match status" value="1"/>
</dbReference>
<dbReference type="FunFam" id="3.40.50.300:FF:000483">
    <property type="entry name" value="Sensor histidine kinase KdpD"/>
    <property type="match status" value="1"/>
</dbReference>
<dbReference type="Gene3D" id="3.40.50.620">
    <property type="entry name" value="HUPs"/>
    <property type="match status" value="1"/>
</dbReference>
<evidence type="ECO:0000313" key="17">
    <source>
        <dbReference type="Proteomes" id="UP000572680"/>
    </source>
</evidence>
<dbReference type="InterPro" id="IPR006016">
    <property type="entry name" value="UspA"/>
</dbReference>
<dbReference type="GO" id="GO:0005737">
    <property type="term" value="C:cytoplasm"/>
    <property type="evidence" value="ECO:0007669"/>
    <property type="project" value="UniProtKB-ARBA"/>
</dbReference>
<keyword evidence="13 14" id="KW-0472">Membrane</keyword>
<dbReference type="InterPro" id="IPR014729">
    <property type="entry name" value="Rossmann-like_a/b/a_fold"/>
</dbReference>
<feature type="domain" description="Histidine kinase" evidence="15">
    <location>
        <begin position="619"/>
        <end position="836"/>
    </location>
</feature>
<dbReference type="Proteomes" id="UP000572680">
    <property type="component" value="Unassembled WGS sequence"/>
</dbReference>
<keyword evidence="9 16" id="KW-0418">Kinase</keyword>
<dbReference type="Pfam" id="PF00582">
    <property type="entry name" value="Usp"/>
    <property type="match status" value="1"/>
</dbReference>
<dbReference type="PANTHER" id="PTHR45569:SF1">
    <property type="entry name" value="SENSOR PROTEIN KDPD"/>
    <property type="match status" value="1"/>
</dbReference>
<dbReference type="SUPFAM" id="SSF55874">
    <property type="entry name" value="ATPase domain of HSP90 chaperone/DNA topoisomerase II/histidine kinase"/>
    <property type="match status" value="1"/>
</dbReference>
<evidence type="ECO:0000256" key="3">
    <source>
        <dbReference type="ARBA" id="ARBA00004236"/>
    </source>
</evidence>
<dbReference type="InterPro" id="IPR036097">
    <property type="entry name" value="HisK_dim/P_sf"/>
</dbReference>
<keyword evidence="12" id="KW-0902">Two-component regulatory system</keyword>
<name>A0A7W3LPM7_ACTNM</name>
<dbReference type="SUPFAM" id="SSF47384">
    <property type="entry name" value="Homodimeric domain of signal transducing histidine kinase"/>
    <property type="match status" value="1"/>
</dbReference>
<dbReference type="FunFam" id="3.40.50.620:FF:000112">
    <property type="entry name" value="Sensor histidine kinase KdpD"/>
    <property type="match status" value="1"/>
</dbReference>
<evidence type="ECO:0000256" key="13">
    <source>
        <dbReference type="ARBA" id="ARBA00023136"/>
    </source>
</evidence>